<accession>D2W1E6</accession>
<dbReference type="OrthoDB" id="10257140at2759"/>
<dbReference type="Proteomes" id="UP000006671">
    <property type="component" value="Unassembled WGS sequence"/>
</dbReference>
<dbReference type="Pfam" id="PF00561">
    <property type="entry name" value="Abhydrolase_1"/>
    <property type="match status" value="1"/>
</dbReference>
<dbReference type="InterPro" id="IPR000073">
    <property type="entry name" value="AB_hydrolase_1"/>
</dbReference>
<gene>
    <name evidence="3" type="ORF">NAEGRDRAFT_75189</name>
</gene>
<dbReference type="EMBL" id="GG738922">
    <property type="protein sequence ID" value="EFC37035.1"/>
    <property type="molecule type" value="Genomic_DNA"/>
</dbReference>
<dbReference type="Gene3D" id="3.40.50.1820">
    <property type="entry name" value="alpha/beta hydrolase"/>
    <property type="match status" value="1"/>
</dbReference>
<evidence type="ECO:0000313" key="3">
    <source>
        <dbReference type="EMBL" id="EFC37035.1"/>
    </source>
</evidence>
<evidence type="ECO:0000313" key="4">
    <source>
        <dbReference type="Proteomes" id="UP000006671"/>
    </source>
</evidence>
<organism evidence="4">
    <name type="scientific">Naegleria gruberi</name>
    <name type="common">Amoeba</name>
    <dbReference type="NCBI Taxonomy" id="5762"/>
    <lineage>
        <taxon>Eukaryota</taxon>
        <taxon>Discoba</taxon>
        <taxon>Heterolobosea</taxon>
        <taxon>Tetramitia</taxon>
        <taxon>Eutetramitia</taxon>
        <taxon>Vahlkampfiidae</taxon>
        <taxon>Naegleria</taxon>
    </lineage>
</organism>
<protein>
    <submittedName>
        <fullName evidence="3">Predicted protein</fullName>
    </submittedName>
</protein>
<dbReference type="OMA" id="PACDIEF"/>
<sequence length="415" mass="47775">MTSQKDQKEQKQEGMFGRGCILFLLTCSIVFYLCFGFFVYHAMFSLSDNFYIEGYMKSRNNTIFGLETFINCSDWTHSVKEKPFLQELIRHSNSIKDSINITDIKFKSRATSDIPYELEMNGRLYQLPKKSKKLILLVHGFRMRQNHYTIIIPIQMLLKAFPDGEYDFMTMEYRNHGFSQKEYPSNLLPDKSYSTYGSIEYADVLGAITYARNLGYEEIGLYGPSMGGATIMNAYLRSNSQDNIRALFLDSPACDIEFTLQSNLYRVLGYALGHSDKLYVESKRMKIGQYLLWPAVKLMGTILKGNHPHGPYPPFLNDAYHLWVKEAKSPRSSDKSVALHFDHPESDILVPKENSERCSALASSISNLKVTSYYGTVNSKAAKRTFSECKDHCILPLSEPEQYYERLVKFFKENL</sequence>
<feature type="transmembrane region" description="Helical" evidence="1">
    <location>
        <begin position="21"/>
        <end position="43"/>
    </location>
</feature>
<keyword evidence="4" id="KW-1185">Reference proteome</keyword>
<evidence type="ECO:0000256" key="1">
    <source>
        <dbReference type="SAM" id="Phobius"/>
    </source>
</evidence>
<feature type="domain" description="AB hydrolase-1" evidence="2">
    <location>
        <begin position="134"/>
        <end position="254"/>
    </location>
</feature>
<dbReference type="AlphaFoldDB" id="D2W1E6"/>
<dbReference type="RefSeq" id="XP_002669779.1">
    <property type="nucleotide sequence ID" value="XM_002669733.1"/>
</dbReference>
<keyword evidence="1" id="KW-0472">Membrane</keyword>
<dbReference type="KEGG" id="ngr:NAEGRDRAFT_75189"/>
<dbReference type="VEuPathDB" id="AmoebaDB:NAEGRDRAFT_75189"/>
<dbReference type="SUPFAM" id="SSF53474">
    <property type="entry name" value="alpha/beta-Hydrolases"/>
    <property type="match status" value="1"/>
</dbReference>
<dbReference type="InParanoid" id="D2W1E6"/>
<proteinExistence type="predicted"/>
<dbReference type="InterPro" id="IPR029058">
    <property type="entry name" value="AB_hydrolase_fold"/>
</dbReference>
<name>D2W1E6_NAEGR</name>
<keyword evidence="1" id="KW-1133">Transmembrane helix</keyword>
<dbReference type="GeneID" id="8857104"/>
<keyword evidence="1" id="KW-0812">Transmembrane</keyword>
<reference evidence="3 4" key="1">
    <citation type="journal article" date="2010" name="Cell">
        <title>The genome of Naegleria gruberi illuminates early eukaryotic versatility.</title>
        <authorList>
            <person name="Fritz-Laylin L.K."/>
            <person name="Prochnik S.E."/>
            <person name="Ginger M.L."/>
            <person name="Dacks J.B."/>
            <person name="Carpenter M.L."/>
            <person name="Field M.C."/>
            <person name="Kuo A."/>
            <person name="Paredez A."/>
            <person name="Chapman J."/>
            <person name="Pham J."/>
            <person name="Shu S."/>
            <person name="Neupane R."/>
            <person name="Cipriano M."/>
            <person name="Mancuso J."/>
            <person name="Tu H."/>
            <person name="Salamov A."/>
            <person name="Lindquist E."/>
            <person name="Shapiro H."/>
            <person name="Lucas S."/>
            <person name="Grigoriev I.V."/>
            <person name="Cande W.Z."/>
            <person name="Fulton C."/>
            <person name="Rokhsar D.S."/>
            <person name="Dawson S.C."/>
        </authorList>
    </citation>
    <scope>NUCLEOTIDE SEQUENCE [LARGE SCALE GENOMIC DNA]</scope>
    <source>
        <strain evidence="3 4">NEG-M</strain>
    </source>
</reference>
<evidence type="ECO:0000259" key="2">
    <source>
        <dbReference type="Pfam" id="PF00561"/>
    </source>
</evidence>